<proteinExistence type="predicted"/>
<dbReference type="InterPro" id="IPR011990">
    <property type="entry name" value="TPR-like_helical_dom_sf"/>
</dbReference>
<protein>
    <recommendedName>
        <fullName evidence="2">TonB C-terminal domain-containing protein</fullName>
    </recommendedName>
</protein>
<feature type="chain" id="PRO_5046453956" description="TonB C-terminal domain-containing protein" evidence="1">
    <location>
        <begin position="25"/>
        <end position="374"/>
    </location>
</feature>
<sequence>MGYRVVSGLMTALACLLWSSPLIAQEKSDLPVVETLLSCGKDCKSATDPKPDNEHTTKYPGVVLTGFVMDDRMRNGPMPDALVLLRATVTKDGILKDPKVVRLIGASKFAEAALESVKDWRYQPATRGGVPVDRPNWEIKVPFVSHISDAISNSDIALFGQASALSAEGKHTDAIAKLLPVLSKLDLTFYERETVSLQLAIDYAQQGDLLSAREYLDDIALIGDRYLAKEQRPNFWRMLALINAKTGQLVEAKQAFSVLNAIQPVAADDPLAKLAQAADQKMHNDKLLTATGRIAKASGLPSWSHYLMRHNFTFVKVSGKLDRLSIWCGERLLESAFSDKAEWHIPKDWSLCRLDVYGDPGATFTLAEMDDSPS</sequence>
<comment type="caution">
    <text evidence="3">The sequence shown here is derived from an EMBL/GenBank/DDBJ whole genome shotgun (WGS) entry which is preliminary data.</text>
</comment>
<dbReference type="PROSITE" id="PS52015">
    <property type="entry name" value="TONB_CTD"/>
    <property type="match status" value="1"/>
</dbReference>
<organism evidence="3 4">
    <name type="scientific">Rhizomicrobium electricum</name>
    <dbReference type="NCBI Taxonomy" id="480070"/>
    <lineage>
        <taxon>Bacteria</taxon>
        <taxon>Pseudomonadati</taxon>
        <taxon>Pseudomonadota</taxon>
        <taxon>Alphaproteobacteria</taxon>
        <taxon>Micropepsales</taxon>
        <taxon>Micropepsaceae</taxon>
        <taxon>Rhizomicrobium</taxon>
    </lineage>
</organism>
<accession>A0ABN1F928</accession>
<keyword evidence="4" id="KW-1185">Reference proteome</keyword>
<gene>
    <name evidence="3" type="ORF">GCM10008942_38070</name>
</gene>
<dbReference type="Gene3D" id="1.25.40.10">
    <property type="entry name" value="Tetratricopeptide repeat domain"/>
    <property type="match status" value="1"/>
</dbReference>
<dbReference type="Pfam" id="PF03544">
    <property type="entry name" value="TonB_C"/>
    <property type="match status" value="1"/>
</dbReference>
<evidence type="ECO:0000313" key="3">
    <source>
        <dbReference type="EMBL" id="GAA0585504.1"/>
    </source>
</evidence>
<dbReference type="SUPFAM" id="SSF48452">
    <property type="entry name" value="TPR-like"/>
    <property type="match status" value="1"/>
</dbReference>
<dbReference type="RefSeq" id="WP_166929345.1">
    <property type="nucleotide sequence ID" value="NZ_BAAADD010000011.1"/>
</dbReference>
<keyword evidence="1" id="KW-0732">Signal</keyword>
<evidence type="ECO:0000256" key="1">
    <source>
        <dbReference type="SAM" id="SignalP"/>
    </source>
</evidence>
<evidence type="ECO:0000313" key="4">
    <source>
        <dbReference type="Proteomes" id="UP001499951"/>
    </source>
</evidence>
<dbReference type="PROSITE" id="PS51257">
    <property type="entry name" value="PROKAR_LIPOPROTEIN"/>
    <property type="match status" value="1"/>
</dbReference>
<name>A0ABN1F928_9PROT</name>
<dbReference type="SUPFAM" id="SSF74653">
    <property type="entry name" value="TolA/TonB C-terminal domain"/>
    <property type="match status" value="1"/>
</dbReference>
<reference evidence="3 4" key="1">
    <citation type="journal article" date="2019" name="Int. J. Syst. Evol. Microbiol.">
        <title>The Global Catalogue of Microorganisms (GCM) 10K type strain sequencing project: providing services to taxonomists for standard genome sequencing and annotation.</title>
        <authorList>
            <consortium name="The Broad Institute Genomics Platform"/>
            <consortium name="The Broad Institute Genome Sequencing Center for Infectious Disease"/>
            <person name="Wu L."/>
            <person name="Ma J."/>
        </authorList>
    </citation>
    <scope>NUCLEOTIDE SEQUENCE [LARGE SCALE GENOMIC DNA]</scope>
    <source>
        <strain evidence="3 4">JCM 15089</strain>
    </source>
</reference>
<evidence type="ECO:0000259" key="2">
    <source>
        <dbReference type="PROSITE" id="PS52015"/>
    </source>
</evidence>
<feature type="signal peptide" evidence="1">
    <location>
        <begin position="1"/>
        <end position="24"/>
    </location>
</feature>
<dbReference type="Gene3D" id="3.30.1150.10">
    <property type="match status" value="1"/>
</dbReference>
<dbReference type="InterPro" id="IPR037682">
    <property type="entry name" value="TonB_C"/>
</dbReference>
<feature type="domain" description="TonB C-terminal" evidence="2">
    <location>
        <begin position="55"/>
        <end position="154"/>
    </location>
</feature>
<dbReference type="Proteomes" id="UP001499951">
    <property type="component" value="Unassembled WGS sequence"/>
</dbReference>
<dbReference type="EMBL" id="BAAADD010000011">
    <property type="protein sequence ID" value="GAA0585504.1"/>
    <property type="molecule type" value="Genomic_DNA"/>
</dbReference>